<evidence type="ECO:0000313" key="3">
    <source>
        <dbReference type="Proteomes" id="UP000580517"/>
    </source>
</evidence>
<protein>
    <submittedName>
        <fullName evidence="2">YncE family protein</fullName>
    </submittedName>
</protein>
<dbReference type="InterPro" id="IPR015943">
    <property type="entry name" value="WD40/YVTN_repeat-like_dom_sf"/>
</dbReference>
<gene>
    <name evidence="2" type="ORF">H0A68_11035</name>
</gene>
<organism evidence="2 3">
    <name type="scientific">Allopusillimonas soli</name>
    <dbReference type="NCBI Taxonomy" id="659016"/>
    <lineage>
        <taxon>Bacteria</taxon>
        <taxon>Pseudomonadati</taxon>
        <taxon>Pseudomonadota</taxon>
        <taxon>Betaproteobacteria</taxon>
        <taxon>Burkholderiales</taxon>
        <taxon>Alcaligenaceae</taxon>
        <taxon>Allopusillimonas</taxon>
    </lineage>
</organism>
<dbReference type="Proteomes" id="UP000580517">
    <property type="component" value="Unassembled WGS sequence"/>
</dbReference>
<feature type="signal peptide" evidence="1">
    <location>
        <begin position="1"/>
        <end position="35"/>
    </location>
</feature>
<sequence>MTLGNRSITVSRPHVFFTLITRALTLSALISGAHAAGTQDFFPQPVYTTLTTSNVVESTSTDKTWNALIGAHYDAISADRKTLLVSSKDQPEAYLVDVESGSKLETFEIGPTPQGVAISPDGRWGMAVSAGNGTVSVIDLNTRKLVKNISVGKVPHNIRFTSDGKTAYVTLQGGTGVAVLDMASLKKVDEISVPGIKGPHNLDLSSDEKTLWVRDLVGKVAAVDLATHAVKAVIPVGLSHGGIDVIPGGKYVFTGAIADHLVDVIDPATFKVVKRIDVGQGPHGVRASRDGRWVYVSVTGTDRVAVIDTETLKVVHQEPTNGKLPFWISVAGND</sequence>
<keyword evidence="3" id="KW-1185">Reference proteome</keyword>
<feature type="chain" id="PRO_5033061658" evidence="1">
    <location>
        <begin position="36"/>
        <end position="334"/>
    </location>
</feature>
<evidence type="ECO:0000313" key="2">
    <source>
        <dbReference type="EMBL" id="NYT37408.1"/>
    </source>
</evidence>
<dbReference type="PANTHER" id="PTHR47197:SF3">
    <property type="entry name" value="DIHYDRO-HEME D1 DEHYDROGENASE"/>
    <property type="match status" value="1"/>
</dbReference>
<dbReference type="Pfam" id="PF02239">
    <property type="entry name" value="Cytochrom_D1"/>
    <property type="match status" value="1"/>
</dbReference>
<name>A0A853FCB9_9BURK</name>
<dbReference type="Gene3D" id="2.130.10.10">
    <property type="entry name" value="YVTN repeat-like/Quinoprotein amine dehydrogenase"/>
    <property type="match status" value="2"/>
</dbReference>
<reference evidence="2 3" key="1">
    <citation type="submission" date="2020-07" db="EMBL/GenBank/DDBJ databases">
        <title>Taxonomic revisions and descriptions of new bacterial species based on genomic comparisons in the high-G+C-content subgroup of the family Alcaligenaceae.</title>
        <authorList>
            <person name="Szabo A."/>
            <person name="Felfoldi T."/>
        </authorList>
    </citation>
    <scope>NUCLEOTIDE SEQUENCE [LARGE SCALE GENOMIC DNA]</scope>
    <source>
        <strain evidence="2 3">DSM 25264</strain>
    </source>
</reference>
<keyword evidence="1" id="KW-0732">Signal</keyword>
<dbReference type="OrthoDB" id="9774579at2"/>
<dbReference type="PANTHER" id="PTHR47197">
    <property type="entry name" value="PROTEIN NIRF"/>
    <property type="match status" value="1"/>
</dbReference>
<dbReference type="SUPFAM" id="SSF51004">
    <property type="entry name" value="C-terminal (heme d1) domain of cytochrome cd1-nitrite reductase"/>
    <property type="match status" value="1"/>
</dbReference>
<dbReference type="EMBL" id="JACCEW010000003">
    <property type="protein sequence ID" value="NYT37408.1"/>
    <property type="molecule type" value="Genomic_DNA"/>
</dbReference>
<comment type="caution">
    <text evidence="2">The sequence shown here is derived from an EMBL/GenBank/DDBJ whole genome shotgun (WGS) entry which is preliminary data.</text>
</comment>
<proteinExistence type="predicted"/>
<accession>A0A853FCB9</accession>
<dbReference type="AlphaFoldDB" id="A0A853FCB9"/>
<dbReference type="InterPro" id="IPR051200">
    <property type="entry name" value="Host-pathogen_enzymatic-act"/>
</dbReference>
<dbReference type="RefSeq" id="WP_129969448.1">
    <property type="nucleotide sequence ID" value="NZ_JACCEW010000003.1"/>
</dbReference>
<evidence type="ECO:0000256" key="1">
    <source>
        <dbReference type="SAM" id="SignalP"/>
    </source>
</evidence>
<dbReference type="InterPro" id="IPR011048">
    <property type="entry name" value="Haem_d1_sf"/>
</dbReference>